<feature type="region of interest" description="Disordered" evidence="1">
    <location>
        <begin position="17"/>
        <end position="43"/>
    </location>
</feature>
<dbReference type="GO" id="GO:0016787">
    <property type="term" value="F:hydrolase activity"/>
    <property type="evidence" value="ECO:0007669"/>
    <property type="project" value="UniProtKB-KW"/>
</dbReference>
<proteinExistence type="predicted"/>
<name>A0A0F9JDU9_9ZZZZ</name>
<organism evidence="2">
    <name type="scientific">marine sediment metagenome</name>
    <dbReference type="NCBI Taxonomy" id="412755"/>
    <lineage>
        <taxon>unclassified sequences</taxon>
        <taxon>metagenomes</taxon>
        <taxon>ecological metagenomes</taxon>
    </lineage>
</organism>
<dbReference type="EMBL" id="LAZR01010254">
    <property type="protein sequence ID" value="KKM67979.1"/>
    <property type="molecule type" value="Genomic_DNA"/>
</dbReference>
<gene>
    <name evidence="2" type="ORF">LCGC14_1465740</name>
</gene>
<dbReference type="GO" id="GO:0003729">
    <property type="term" value="F:mRNA binding"/>
    <property type="evidence" value="ECO:0007669"/>
    <property type="project" value="InterPro"/>
</dbReference>
<evidence type="ECO:0008006" key="3">
    <source>
        <dbReference type="Google" id="ProtNLM"/>
    </source>
</evidence>
<sequence length="74" mass="8604">MRSREIVSVAQQLGRYRINTPGGHPQYGTDLRPGRVTIPSHSKPLKRRTTLSILSELEADVFYWQERLSHEEEQ</sequence>
<protein>
    <recommendedName>
        <fullName evidence="3">Type II toxin-antitoxin system HicA family toxin</fullName>
    </recommendedName>
</protein>
<evidence type="ECO:0000256" key="1">
    <source>
        <dbReference type="SAM" id="MobiDB-lite"/>
    </source>
</evidence>
<reference evidence="2" key="1">
    <citation type="journal article" date="2015" name="Nature">
        <title>Complex archaea that bridge the gap between prokaryotes and eukaryotes.</title>
        <authorList>
            <person name="Spang A."/>
            <person name="Saw J.H."/>
            <person name="Jorgensen S.L."/>
            <person name="Zaremba-Niedzwiedzka K."/>
            <person name="Martijn J."/>
            <person name="Lind A.E."/>
            <person name="van Eijk R."/>
            <person name="Schleper C."/>
            <person name="Guy L."/>
            <person name="Ettema T.J."/>
        </authorList>
    </citation>
    <scope>NUCLEOTIDE SEQUENCE</scope>
</reference>
<accession>A0A0F9JDU9</accession>
<dbReference type="SUPFAM" id="SSF54786">
    <property type="entry name" value="YcfA/nrd intein domain"/>
    <property type="match status" value="1"/>
</dbReference>
<dbReference type="Gene3D" id="3.30.920.30">
    <property type="entry name" value="Hypothetical protein"/>
    <property type="match status" value="1"/>
</dbReference>
<evidence type="ECO:0000313" key="2">
    <source>
        <dbReference type="EMBL" id="KKM67979.1"/>
    </source>
</evidence>
<dbReference type="InterPro" id="IPR038570">
    <property type="entry name" value="HicA_sf"/>
</dbReference>
<dbReference type="AlphaFoldDB" id="A0A0F9JDU9"/>
<comment type="caution">
    <text evidence="2">The sequence shown here is derived from an EMBL/GenBank/DDBJ whole genome shotgun (WGS) entry which is preliminary data.</text>
</comment>
<dbReference type="GO" id="GO:0004519">
    <property type="term" value="F:endonuclease activity"/>
    <property type="evidence" value="ECO:0007669"/>
    <property type="project" value="UniProtKB-KW"/>
</dbReference>